<dbReference type="Pfam" id="PF12833">
    <property type="entry name" value="HTH_18"/>
    <property type="match status" value="1"/>
</dbReference>
<sequence>MTPADPVVPASANPAGLVPAEPAASAGPAEPVPGTAPAEAARFWRSPALPGVDLLKARYVTHRFTRHVHEQYAIGVILSGVEEFDYRGARHRAGAGSLVLVDPEQVHDGHAGVPGGWTYRMLYPSVEVIAAVAAELLAGRGTPYFPEAVVPGAPGTPGAHAAALLRAAHRAAELGDDLASSTLARTAFGALVRDHAARRPPRPPLPAGDRAVRLAREILHERLVDPPTLEDLARAVEARPFALLRAFKAATGLPPHTYLNTLRVRRARALLDSGAPAARVAAEVGFTDQAHLNRHFKRIVGVPPGAYQRAGTYKNHR</sequence>
<dbReference type="InterPro" id="IPR037923">
    <property type="entry name" value="HTH-like"/>
</dbReference>
<feature type="compositionally biased region" description="Low complexity" evidence="4">
    <location>
        <begin position="18"/>
        <end position="33"/>
    </location>
</feature>
<name>A0A171B920_9ACTN</name>
<organism evidence="6 7">
    <name type="scientific">Planomonospora sphaerica</name>
    <dbReference type="NCBI Taxonomy" id="161355"/>
    <lineage>
        <taxon>Bacteria</taxon>
        <taxon>Bacillati</taxon>
        <taxon>Actinomycetota</taxon>
        <taxon>Actinomycetes</taxon>
        <taxon>Streptosporangiales</taxon>
        <taxon>Streptosporangiaceae</taxon>
        <taxon>Planomonospora</taxon>
    </lineage>
</organism>
<evidence type="ECO:0000256" key="1">
    <source>
        <dbReference type="ARBA" id="ARBA00023015"/>
    </source>
</evidence>
<feature type="domain" description="HTH araC/xylS-type" evidence="5">
    <location>
        <begin position="213"/>
        <end position="310"/>
    </location>
</feature>
<feature type="region of interest" description="Disordered" evidence="4">
    <location>
        <begin position="1"/>
        <end position="35"/>
    </location>
</feature>
<evidence type="ECO:0000256" key="4">
    <source>
        <dbReference type="SAM" id="MobiDB-lite"/>
    </source>
</evidence>
<dbReference type="PANTHER" id="PTHR46796:SF2">
    <property type="entry name" value="TRANSCRIPTIONAL REGULATORY PROTEIN"/>
    <property type="match status" value="1"/>
</dbReference>
<evidence type="ECO:0000313" key="6">
    <source>
        <dbReference type="EMBL" id="GAT64798.1"/>
    </source>
</evidence>
<dbReference type="GO" id="GO:0043565">
    <property type="term" value="F:sequence-specific DNA binding"/>
    <property type="evidence" value="ECO:0007669"/>
    <property type="project" value="InterPro"/>
</dbReference>
<dbReference type="GO" id="GO:0003700">
    <property type="term" value="F:DNA-binding transcription factor activity"/>
    <property type="evidence" value="ECO:0007669"/>
    <property type="project" value="InterPro"/>
</dbReference>
<dbReference type="PROSITE" id="PS01124">
    <property type="entry name" value="HTH_ARAC_FAMILY_2"/>
    <property type="match status" value="1"/>
</dbReference>
<reference evidence="6 7" key="1">
    <citation type="journal article" date="2016" name="Genome Announc.">
        <title>Draft Genome Sequence of Planomonospora sphaerica JCM9374, a Rare Actinomycete.</title>
        <authorList>
            <person name="Dohra H."/>
            <person name="Suzuki T."/>
            <person name="Inoue Y."/>
            <person name="Kodani S."/>
        </authorList>
    </citation>
    <scope>NUCLEOTIDE SEQUENCE [LARGE SCALE GENOMIC DNA]</scope>
    <source>
        <strain evidence="6 7">JCM 9374</strain>
    </source>
</reference>
<evidence type="ECO:0000256" key="2">
    <source>
        <dbReference type="ARBA" id="ARBA00023125"/>
    </source>
</evidence>
<dbReference type="Gene3D" id="1.10.10.60">
    <property type="entry name" value="Homeodomain-like"/>
    <property type="match status" value="2"/>
</dbReference>
<keyword evidence="3" id="KW-0804">Transcription</keyword>
<dbReference type="InterPro" id="IPR050204">
    <property type="entry name" value="AraC_XylS_family_regulators"/>
</dbReference>
<dbReference type="InterPro" id="IPR018060">
    <property type="entry name" value="HTH_AraC"/>
</dbReference>
<reference evidence="7" key="2">
    <citation type="submission" date="2016-04" db="EMBL/GenBank/DDBJ databases">
        <title>Planomonospora sphaerica JCM9374 whole genome shotgun sequence.</title>
        <authorList>
            <person name="Suzuki T."/>
            <person name="Dohra H."/>
            <person name="Kodani S."/>
        </authorList>
    </citation>
    <scope>NUCLEOTIDE SEQUENCE [LARGE SCALE GENOMIC DNA]</scope>
    <source>
        <strain evidence="7">JCM 9374</strain>
    </source>
</reference>
<comment type="caution">
    <text evidence="6">The sequence shown here is derived from an EMBL/GenBank/DDBJ whole genome shotgun (WGS) entry which is preliminary data.</text>
</comment>
<dbReference type="SUPFAM" id="SSF51215">
    <property type="entry name" value="Regulatory protein AraC"/>
    <property type="match status" value="1"/>
</dbReference>
<evidence type="ECO:0000256" key="3">
    <source>
        <dbReference type="ARBA" id="ARBA00023163"/>
    </source>
</evidence>
<protein>
    <submittedName>
        <fullName evidence="6">AraC family transcriptional regulator</fullName>
    </submittedName>
</protein>
<evidence type="ECO:0000313" key="7">
    <source>
        <dbReference type="Proteomes" id="UP000077701"/>
    </source>
</evidence>
<dbReference type="Proteomes" id="UP000077701">
    <property type="component" value="Unassembled WGS sequence"/>
</dbReference>
<dbReference type="InterPro" id="IPR003313">
    <property type="entry name" value="AraC-bd"/>
</dbReference>
<accession>A0A171B920</accession>
<keyword evidence="1" id="KW-0805">Transcription regulation</keyword>
<dbReference type="PANTHER" id="PTHR46796">
    <property type="entry name" value="HTH-TYPE TRANSCRIPTIONAL ACTIVATOR RHAS-RELATED"/>
    <property type="match status" value="1"/>
</dbReference>
<gene>
    <name evidence="6" type="ORF">PS9374_00430</name>
</gene>
<dbReference type="RefSeq" id="WP_369690493.1">
    <property type="nucleotide sequence ID" value="NZ_BDCX01000001.1"/>
</dbReference>
<evidence type="ECO:0000259" key="5">
    <source>
        <dbReference type="PROSITE" id="PS01124"/>
    </source>
</evidence>
<dbReference type="AlphaFoldDB" id="A0A171B920"/>
<keyword evidence="7" id="KW-1185">Reference proteome</keyword>
<proteinExistence type="predicted"/>
<keyword evidence="2" id="KW-0238">DNA-binding</keyword>
<dbReference type="EMBL" id="BDCX01000001">
    <property type="protein sequence ID" value="GAT64798.1"/>
    <property type="molecule type" value="Genomic_DNA"/>
</dbReference>
<dbReference type="Pfam" id="PF02311">
    <property type="entry name" value="AraC_binding"/>
    <property type="match status" value="1"/>
</dbReference>
<dbReference type="InterPro" id="IPR009057">
    <property type="entry name" value="Homeodomain-like_sf"/>
</dbReference>
<dbReference type="STRING" id="161355.PS9374_00430"/>
<dbReference type="SUPFAM" id="SSF46689">
    <property type="entry name" value="Homeodomain-like"/>
    <property type="match status" value="2"/>
</dbReference>
<dbReference type="SMART" id="SM00342">
    <property type="entry name" value="HTH_ARAC"/>
    <property type="match status" value="1"/>
</dbReference>